<dbReference type="GO" id="GO:0004888">
    <property type="term" value="F:transmembrane signaling receptor activity"/>
    <property type="evidence" value="ECO:0007669"/>
    <property type="project" value="InterPro"/>
</dbReference>
<dbReference type="AlphaFoldDB" id="A0AAD7SF26"/>
<keyword evidence="3" id="KW-1133">Transmembrane helix</keyword>
<sequence length="253" mass="27537">MCRPGESRRLRREGCAPCLENQYQPIENNDKNCINCQTCDENSGSKEILKCSPTMNTQCKCRDGFVPNKKDPGSCKCAKGSELFKTEKKCVKCQEGYFNADAGMECKKWTDCGLMGVKIHGSSELDVVCNDNLGDSQISITPKLALSAVRVKQTTSSTSATVPTTFPPTSTSALGPSSTLQPYNDRSSGHVFALVPVLLLLLLLMSLSPLFCKKIVQNCKKKFTKADTPCHKPVEESGHSCHSSLVKSCQGQP</sequence>
<evidence type="ECO:0000259" key="4">
    <source>
        <dbReference type="PROSITE" id="PS50050"/>
    </source>
</evidence>
<reference evidence="5" key="1">
    <citation type="journal article" date="2023" name="Science">
        <title>Genome structures resolve the early diversification of teleost fishes.</title>
        <authorList>
            <person name="Parey E."/>
            <person name="Louis A."/>
            <person name="Montfort J."/>
            <person name="Bouchez O."/>
            <person name="Roques C."/>
            <person name="Iampietro C."/>
            <person name="Lluch J."/>
            <person name="Castinel A."/>
            <person name="Donnadieu C."/>
            <person name="Desvignes T."/>
            <person name="Floi Bucao C."/>
            <person name="Jouanno E."/>
            <person name="Wen M."/>
            <person name="Mejri S."/>
            <person name="Dirks R."/>
            <person name="Jansen H."/>
            <person name="Henkel C."/>
            <person name="Chen W.J."/>
            <person name="Zahm M."/>
            <person name="Cabau C."/>
            <person name="Klopp C."/>
            <person name="Thompson A.W."/>
            <person name="Robinson-Rechavi M."/>
            <person name="Braasch I."/>
            <person name="Lecointre G."/>
            <person name="Bobe J."/>
            <person name="Postlethwait J.H."/>
            <person name="Berthelot C."/>
            <person name="Roest Crollius H."/>
            <person name="Guiguen Y."/>
        </authorList>
    </citation>
    <scope>NUCLEOTIDE SEQUENCE</scope>
    <source>
        <strain evidence="5">NC1722</strain>
    </source>
</reference>
<dbReference type="PANTHER" id="PTHR47139">
    <property type="entry name" value="TUMOR NECROSIS FACTOR RECEPTOR SUPERFAMILY MEMBER 9"/>
    <property type="match status" value="1"/>
</dbReference>
<feature type="region of interest" description="Disordered" evidence="2">
    <location>
        <begin position="157"/>
        <end position="181"/>
    </location>
</feature>
<name>A0AAD7SF26_9TELE</name>
<dbReference type="SMART" id="SM00208">
    <property type="entry name" value="TNFR"/>
    <property type="match status" value="2"/>
</dbReference>
<accession>A0AAD7SF26</accession>
<dbReference type="InterPro" id="IPR008063">
    <property type="entry name" value="Fas_rcpt"/>
</dbReference>
<dbReference type="InterPro" id="IPR001368">
    <property type="entry name" value="TNFR/NGFR_Cys_rich_reg"/>
</dbReference>
<dbReference type="GO" id="GO:0006915">
    <property type="term" value="P:apoptotic process"/>
    <property type="evidence" value="ECO:0007669"/>
    <property type="project" value="InterPro"/>
</dbReference>
<comment type="caution">
    <text evidence="5">The sequence shown here is derived from an EMBL/GenBank/DDBJ whole genome shotgun (WGS) entry which is preliminary data.</text>
</comment>
<evidence type="ECO:0000256" key="1">
    <source>
        <dbReference type="PROSITE-ProRule" id="PRU00206"/>
    </source>
</evidence>
<dbReference type="Proteomes" id="UP001221898">
    <property type="component" value="Unassembled WGS sequence"/>
</dbReference>
<feature type="domain" description="TNFR-Cys" evidence="4">
    <location>
        <begin position="17"/>
        <end position="59"/>
    </location>
</feature>
<feature type="disulfide bond" evidence="1">
    <location>
        <begin position="18"/>
        <end position="33"/>
    </location>
</feature>
<proteinExistence type="predicted"/>
<dbReference type="EMBL" id="JAINUG010000071">
    <property type="protein sequence ID" value="KAJ8401273.1"/>
    <property type="molecule type" value="Genomic_DNA"/>
</dbReference>
<dbReference type="Pfam" id="PF00020">
    <property type="entry name" value="TNFR_c6"/>
    <property type="match status" value="1"/>
</dbReference>
<dbReference type="GO" id="GO:0006955">
    <property type="term" value="P:immune response"/>
    <property type="evidence" value="ECO:0007669"/>
    <property type="project" value="InterPro"/>
</dbReference>
<dbReference type="SUPFAM" id="SSF57586">
    <property type="entry name" value="TNF receptor-like"/>
    <property type="match status" value="1"/>
</dbReference>
<keyword evidence="3" id="KW-0812">Transmembrane</keyword>
<gene>
    <name evidence="5" type="ORF">AAFF_G00385040</name>
</gene>
<feature type="transmembrane region" description="Helical" evidence="3">
    <location>
        <begin position="191"/>
        <end position="212"/>
    </location>
</feature>
<dbReference type="PRINTS" id="PR01680">
    <property type="entry name" value="TNFACTORR6"/>
</dbReference>
<dbReference type="PROSITE" id="PS50050">
    <property type="entry name" value="TNFR_NGFR_2"/>
    <property type="match status" value="1"/>
</dbReference>
<evidence type="ECO:0000256" key="2">
    <source>
        <dbReference type="SAM" id="MobiDB-lite"/>
    </source>
</evidence>
<feature type="compositionally biased region" description="Low complexity" evidence="2">
    <location>
        <begin position="157"/>
        <end position="172"/>
    </location>
</feature>
<feature type="repeat" description="TNFR-Cys" evidence="1">
    <location>
        <begin position="17"/>
        <end position="59"/>
    </location>
</feature>
<keyword evidence="3" id="KW-0472">Membrane</keyword>
<evidence type="ECO:0000256" key="3">
    <source>
        <dbReference type="SAM" id="Phobius"/>
    </source>
</evidence>
<dbReference type="PANTHER" id="PTHR47139:SF3">
    <property type="entry name" value="SI:CH73-361P23.3"/>
    <property type="match status" value="1"/>
</dbReference>
<dbReference type="Gene3D" id="2.10.50.10">
    <property type="entry name" value="Tumor Necrosis Factor Receptor, subunit A, domain 2"/>
    <property type="match status" value="2"/>
</dbReference>
<evidence type="ECO:0000313" key="5">
    <source>
        <dbReference type="EMBL" id="KAJ8401273.1"/>
    </source>
</evidence>
<dbReference type="GO" id="GO:0042127">
    <property type="term" value="P:regulation of cell population proliferation"/>
    <property type="evidence" value="ECO:0007669"/>
    <property type="project" value="TreeGrafter"/>
</dbReference>
<keyword evidence="6" id="KW-1185">Reference proteome</keyword>
<comment type="caution">
    <text evidence="1">Lacks conserved residue(s) required for the propagation of feature annotation.</text>
</comment>
<dbReference type="GO" id="GO:0007165">
    <property type="term" value="P:signal transduction"/>
    <property type="evidence" value="ECO:0007669"/>
    <property type="project" value="InterPro"/>
</dbReference>
<protein>
    <recommendedName>
        <fullName evidence="4">TNFR-Cys domain-containing protein</fullName>
    </recommendedName>
</protein>
<evidence type="ECO:0000313" key="6">
    <source>
        <dbReference type="Proteomes" id="UP001221898"/>
    </source>
</evidence>
<keyword evidence="1" id="KW-1015">Disulfide bond</keyword>
<organism evidence="5 6">
    <name type="scientific">Aldrovandia affinis</name>
    <dbReference type="NCBI Taxonomy" id="143900"/>
    <lineage>
        <taxon>Eukaryota</taxon>
        <taxon>Metazoa</taxon>
        <taxon>Chordata</taxon>
        <taxon>Craniata</taxon>
        <taxon>Vertebrata</taxon>
        <taxon>Euteleostomi</taxon>
        <taxon>Actinopterygii</taxon>
        <taxon>Neopterygii</taxon>
        <taxon>Teleostei</taxon>
        <taxon>Notacanthiformes</taxon>
        <taxon>Halosauridae</taxon>
        <taxon>Aldrovandia</taxon>
    </lineage>
</organism>
<dbReference type="GO" id="GO:0016020">
    <property type="term" value="C:membrane"/>
    <property type="evidence" value="ECO:0007669"/>
    <property type="project" value="InterPro"/>
</dbReference>